<dbReference type="CDD" id="cd00093">
    <property type="entry name" value="HTH_XRE"/>
    <property type="match status" value="1"/>
</dbReference>
<sequence length="495" mass="56810">MAISQENVKLIFGLKVRQLRIEKGLSFAQLSKQTGLSASYLNEIEKGKKYPKIEKINILSEALEVTFDDLVSLQLSKKLAPLGELLQSNLFKELPLELFGIEPAHLLDLLSNAPAKLGAFLSTLIEISRNYGLRVESLYLNMLRSFQEMHDNYFEGIEEQVESFRAQFFSMNSFPYTFEQLEEVLNSEYNYQVIPKGLQHQQELKPLRSMTIPGDAPQLLMNPKLTDAQQLFTMAKELGYQYLKLSPRPFTSSWISVNSFEEVLNNYKASYFACALALPENTIVEDLKKFLSEPQFNADLLLNILETYQCTPEMLMHRMTNLLPKVFGIKELFFLRFSTSNEETFKLTKEMHLSGLHNPHGTALDQHYCRRWASIEILKELRNQEEQKQDGVKCKVQRSQYVNSDNEYLIISLAKPSNKSIGQNSSVSIGLLITPAMKKKVKFHNDPAIPIRIVNETCETCPLYDCHERAASPHVYEEAQRLNAMRKAVDLLTRK</sequence>
<evidence type="ECO:0000259" key="3">
    <source>
        <dbReference type="PROSITE" id="PS50943"/>
    </source>
</evidence>
<reference evidence="5" key="1">
    <citation type="submission" date="2017-04" db="EMBL/GenBank/DDBJ databases">
        <authorList>
            <person name="Varghese N."/>
            <person name="Submissions S."/>
        </authorList>
    </citation>
    <scope>NUCLEOTIDE SEQUENCE [LARGE SCALE GENOMIC DNA]</scope>
    <source>
        <strain evidence="5">DSM 4125</strain>
    </source>
</reference>
<organism evidence="4 5">
    <name type="scientific">Marivirga sericea</name>
    <dbReference type="NCBI Taxonomy" id="1028"/>
    <lineage>
        <taxon>Bacteria</taxon>
        <taxon>Pseudomonadati</taxon>
        <taxon>Bacteroidota</taxon>
        <taxon>Cytophagia</taxon>
        <taxon>Cytophagales</taxon>
        <taxon>Marivirgaceae</taxon>
        <taxon>Marivirga</taxon>
    </lineage>
</organism>
<dbReference type="InterPro" id="IPR010982">
    <property type="entry name" value="Lambda_DNA-bd_dom_sf"/>
</dbReference>
<dbReference type="InterPro" id="IPR001387">
    <property type="entry name" value="Cro/C1-type_HTH"/>
</dbReference>
<gene>
    <name evidence="4" type="ORF">SAMN05661096_03504</name>
</gene>
<dbReference type="STRING" id="1028.SAMN05661096_03504"/>
<proteinExistence type="inferred from homology"/>
<name>A0A1X7L6D1_9BACT</name>
<evidence type="ECO:0000256" key="1">
    <source>
        <dbReference type="ARBA" id="ARBA00007227"/>
    </source>
</evidence>
<comment type="similarity">
    <text evidence="1">Belongs to the short-chain fatty acyl-CoA assimilation regulator (ScfR) family.</text>
</comment>
<dbReference type="PROSITE" id="PS50943">
    <property type="entry name" value="HTH_CROC1"/>
    <property type="match status" value="1"/>
</dbReference>
<dbReference type="GO" id="GO:0005829">
    <property type="term" value="C:cytosol"/>
    <property type="evidence" value="ECO:0007669"/>
    <property type="project" value="TreeGrafter"/>
</dbReference>
<keyword evidence="2" id="KW-0238">DNA-binding</keyword>
<evidence type="ECO:0000313" key="4">
    <source>
        <dbReference type="EMBL" id="SMG48689.1"/>
    </source>
</evidence>
<evidence type="ECO:0000256" key="2">
    <source>
        <dbReference type="ARBA" id="ARBA00023125"/>
    </source>
</evidence>
<accession>A0A1X7L6D1</accession>
<dbReference type="SMART" id="SM00530">
    <property type="entry name" value="HTH_XRE"/>
    <property type="match status" value="1"/>
</dbReference>
<dbReference type="GO" id="GO:0003700">
    <property type="term" value="F:DNA-binding transcription factor activity"/>
    <property type="evidence" value="ECO:0007669"/>
    <property type="project" value="TreeGrafter"/>
</dbReference>
<feature type="domain" description="HTH cro/C1-type" evidence="3">
    <location>
        <begin position="16"/>
        <end position="70"/>
    </location>
</feature>
<evidence type="ECO:0000313" key="5">
    <source>
        <dbReference type="Proteomes" id="UP000193804"/>
    </source>
</evidence>
<dbReference type="Proteomes" id="UP000193804">
    <property type="component" value="Unassembled WGS sequence"/>
</dbReference>
<dbReference type="InterPro" id="IPR050807">
    <property type="entry name" value="TransReg_Diox_bact_type"/>
</dbReference>
<dbReference type="AlphaFoldDB" id="A0A1X7L6D1"/>
<dbReference type="Pfam" id="PF01381">
    <property type="entry name" value="HTH_3"/>
    <property type="match status" value="1"/>
</dbReference>
<dbReference type="InterPro" id="IPR010359">
    <property type="entry name" value="IrrE_HExxH"/>
</dbReference>
<dbReference type="PANTHER" id="PTHR46797">
    <property type="entry name" value="HTH-TYPE TRANSCRIPTIONAL REGULATOR"/>
    <property type="match status" value="1"/>
</dbReference>
<keyword evidence="5" id="KW-1185">Reference proteome</keyword>
<dbReference type="EMBL" id="FXAW01000008">
    <property type="protein sequence ID" value="SMG48689.1"/>
    <property type="molecule type" value="Genomic_DNA"/>
</dbReference>
<dbReference type="PANTHER" id="PTHR46797:SF1">
    <property type="entry name" value="METHYLPHOSPHONATE SYNTHASE"/>
    <property type="match status" value="1"/>
</dbReference>
<protein>
    <recommendedName>
        <fullName evidence="3">HTH cro/C1-type domain-containing protein</fullName>
    </recommendedName>
</protein>
<dbReference type="Pfam" id="PF06114">
    <property type="entry name" value="Peptidase_M78"/>
    <property type="match status" value="1"/>
</dbReference>
<dbReference type="GO" id="GO:0003677">
    <property type="term" value="F:DNA binding"/>
    <property type="evidence" value="ECO:0007669"/>
    <property type="project" value="UniProtKB-KW"/>
</dbReference>
<dbReference type="Gene3D" id="1.10.260.40">
    <property type="entry name" value="lambda repressor-like DNA-binding domains"/>
    <property type="match status" value="1"/>
</dbReference>
<dbReference type="RefSeq" id="WP_085518636.1">
    <property type="nucleotide sequence ID" value="NZ_FXAW01000008.1"/>
</dbReference>
<dbReference type="OrthoDB" id="833147at2"/>
<dbReference type="SUPFAM" id="SSF47413">
    <property type="entry name" value="lambda repressor-like DNA-binding domains"/>
    <property type="match status" value="1"/>
</dbReference>